<feature type="binding site" evidence="13">
    <location>
        <position position="275"/>
    </location>
    <ligand>
        <name>Zn(2+)</name>
        <dbReference type="ChEBI" id="CHEBI:29105"/>
        <label>1</label>
    </ligand>
</feature>
<keyword evidence="3" id="KW-0964">Secreted</keyword>
<evidence type="ECO:0000313" key="19">
    <source>
        <dbReference type="RefSeq" id="XP_027199941.1"/>
    </source>
</evidence>
<dbReference type="InterPro" id="IPR011160">
    <property type="entry name" value="Sphingomy_PDE"/>
</dbReference>
<evidence type="ECO:0000256" key="1">
    <source>
        <dbReference type="ARBA" id="ARBA00004613"/>
    </source>
</evidence>
<dbReference type="RefSeq" id="XP_027199941.1">
    <property type="nucleotide sequence ID" value="XM_027344140.1"/>
</dbReference>
<dbReference type="InterPro" id="IPR041805">
    <property type="entry name" value="ASMase/PPN1_MPP"/>
</dbReference>
<dbReference type="GO" id="GO:0006685">
    <property type="term" value="P:sphingomyelin catabolic process"/>
    <property type="evidence" value="ECO:0007669"/>
    <property type="project" value="UniProtKB-UniRule"/>
</dbReference>
<evidence type="ECO:0000256" key="16">
    <source>
        <dbReference type="SAM" id="Phobius"/>
    </source>
</evidence>
<evidence type="ECO:0000256" key="6">
    <source>
        <dbReference type="ARBA" id="ARBA00022801"/>
    </source>
</evidence>
<comment type="function">
    <text evidence="12">Converts sphingomyelin to ceramide.</text>
</comment>
<feature type="binding site" evidence="13">
    <location>
        <position position="538"/>
    </location>
    <ligand>
        <name>Zn(2+)</name>
        <dbReference type="ChEBI" id="CHEBI:29105"/>
        <label>1</label>
    </ligand>
</feature>
<feature type="binding site" evidence="13">
    <location>
        <position position="392"/>
    </location>
    <ligand>
        <name>Zn(2+)</name>
        <dbReference type="ChEBI" id="CHEBI:29105"/>
        <label>2</label>
    </ligand>
</feature>
<keyword evidence="6 12" id="KW-0378">Hydrolase</keyword>
<dbReference type="PIRSF" id="PIRSF000948">
    <property type="entry name" value="Sphingomy_PDE"/>
    <property type="match status" value="1"/>
</dbReference>
<feature type="disulfide bond" evidence="14">
    <location>
        <begin position="687"/>
        <end position="692"/>
    </location>
</feature>
<dbReference type="GO" id="GO:0016020">
    <property type="term" value="C:membrane"/>
    <property type="evidence" value="ECO:0007669"/>
    <property type="project" value="GOC"/>
</dbReference>
<comment type="catalytic activity">
    <reaction evidence="11">
        <text>a sphingomyelin + H2O = phosphocholine + an N-acylsphing-4-enine + H(+)</text>
        <dbReference type="Rhea" id="RHEA:19253"/>
        <dbReference type="ChEBI" id="CHEBI:15377"/>
        <dbReference type="ChEBI" id="CHEBI:15378"/>
        <dbReference type="ChEBI" id="CHEBI:17636"/>
        <dbReference type="ChEBI" id="CHEBI:52639"/>
        <dbReference type="ChEBI" id="CHEBI:295975"/>
        <dbReference type="EC" id="3.1.4.12"/>
    </reaction>
    <physiologicalReaction direction="left-to-right" evidence="11">
        <dbReference type="Rhea" id="RHEA:19254"/>
    </physiologicalReaction>
</comment>
<dbReference type="GO" id="GO:0016798">
    <property type="term" value="F:hydrolase activity, acting on glycosyl bonds"/>
    <property type="evidence" value="ECO:0007669"/>
    <property type="project" value="UniProtKB-KW"/>
</dbReference>
<dbReference type="GO" id="GO:0005615">
    <property type="term" value="C:extracellular space"/>
    <property type="evidence" value="ECO:0007669"/>
    <property type="project" value="TreeGrafter"/>
</dbReference>
<protein>
    <recommendedName>
        <fullName evidence="12">Sphingomyelin phosphodiesterase</fullName>
        <ecNumber evidence="12">3.1.4.12</ecNumber>
    </recommendedName>
</protein>
<evidence type="ECO:0000256" key="8">
    <source>
        <dbReference type="ARBA" id="ARBA00023157"/>
    </source>
</evidence>
<dbReference type="Proteomes" id="UP000515146">
    <property type="component" value="Unplaced"/>
</dbReference>
<comment type="similarity">
    <text evidence="2 12">Belongs to the acid sphingomyelinase family.</text>
</comment>
<dbReference type="InParanoid" id="A0A6P6Y4I4"/>
<dbReference type="KEGG" id="dpte:113794052"/>
<accession>A0A6P6Y4I4</accession>
<dbReference type="SUPFAM" id="SSF56300">
    <property type="entry name" value="Metallo-dependent phosphatases"/>
    <property type="match status" value="1"/>
</dbReference>
<sequence length="716" mass="82955">MTNDLIHSSFEFFTNHLSGSIMIRFNNIIVILVIIHILTISISNESGHVNCRIEENSFKSFQENGIIKTVITVDKMAPSAKMNDHYETENWIDNQLGPNDPSLSPSSSSSSSNSDKNGSSTSTMVIGLLKKAFRLLNLKQMVQNFQQGRSSSGACLGCKITMTGVKYLIDYGRGFEDVAYVTKYLCKTLALQTDRVCDGYVDNFIEEFVVVMSKVNISSNEICGFLLGETCNQVVHPLYKWNIRLPDRPLFTKPLFRWPFRAQQSFKVLQISDLHIDLDYQENSNAVCNEPLCCRADSPPSTSSTPKVKTSHRAGYWGDYRDCDVPLRLVEQTFQWIRQNHPDIEYILWTGDIPPHDIWNQTKQSQLNYIDIAGHLFDKYFSHVPIYPVVGNHESLPMNSFPLYSHPAIKQKYSKQWLYDRLSSIWLRWLPSDTRSTIERGAYFATRAKKGLKIISLNTNFCNTQNWWVLLNATDPGQQLEWLIQQLTESERLGEMVQIIGHVPPGSNDCAQIWSMNYNQIVNRFASIIKGQFFGHTHNDEFEIFYREVRPELDSDHETTYMPTNVAYIGPSVTTFGNVNPGYRIYVVDQQTFDIIDHETYFLNLTEANLARDRMPLQYRLAYRASQAYEMNTLSPTEWHRLVMRMRTPINRKERSARRMQESNRLFKYFNHYFYNLSDNIGDNNKCDDENCKYEMLCRLLTAHSYNTTMCQHFLL</sequence>
<feature type="region of interest" description="Disordered" evidence="15">
    <location>
        <begin position="97"/>
        <end position="120"/>
    </location>
</feature>
<name>A0A6P6Y4I4_DERPT</name>
<feature type="binding site" evidence="13">
    <location>
        <position position="502"/>
    </location>
    <ligand>
        <name>Zn(2+)</name>
        <dbReference type="ChEBI" id="CHEBI:29105"/>
        <label>2</label>
    </ligand>
</feature>
<evidence type="ECO:0000256" key="2">
    <source>
        <dbReference type="ARBA" id="ARBA00008234"/>
    </source>
</evidence>
<keyword evidence="16" id="KW-0812">Transmembrane</keyword>
<evidence type="ECO:0000256" key="5">
    <source>
        <dbReference type="ARBA" id="ARBA00022729"/>
    </source>
</evidence>
<evidence type="ECO:0000256" key="12">
    <source>
        <dbReference type="PIRNR" id="PIRNR000948"/>
    </source>
</evidence>
<evidence type="ECO:0000256" key="15">
    <source>
        <dbReference type="SAM" id="MobiDB-lite"/>
    </source>
</evidence>
<evidence type="ECO:0000259" key="17">
    <source>
        <dbReference type="PROSITE" id="PS50015"/>
    </source>
</evidence>
<dbReference type="EC" id="3.1.4.12" evidence="12"/>
<dbReference type="GO" id="GO:0046872">
    <property type="term" value="F:metal ion binding"/>
    <property type="evidence" value="ECO:0007669"/>
    <property type="project" value="UniProtKB-KW"/>
</dbReference>
<evidence type="ECO:0000256" key="11">
    <source>
        <dbReference type="ARBA" id="ARBA00047268"/>
    </source>
</evidence>
<keyword evidence="9" id="KW-0325">Glycoprotein</keyword>
<dbReference type="InterPro" id="IPR008139">
    <property type="entry name" value="SaposinB_dom"/>
</dbReference>
<keyword evidence="18" id="KW-1185">Reference proteome</keyword>
<keyword evidence="10 12" id="KW-0326">Glycosidase</keyword>
<dbReference type="Pfam" id="PF19272">
    <property type="entry name" value="ASMase_C"/>
    <property type="match status" value="1"/>
</dbReference>
<dbReference type="OMA" id="ETSIYGM"/>
<dbReference type="SUPFAM" id="SSF47862">
    <property type="entry name" value="Saposin"/>
    <property type="match status" value="1"/>
</dbReference>
<feature type="disulfide bond" evidence="14">
    <location>
        <begin position="158"/>
        <end position="223"/>
    </location>
</feature>
<keyword evidence="16" id="KW-1133">Transmembrane helix</keyword>
<evidence type="ECO:0000256" key="9">
    <source>
        <dbReference type="ARBA" id="ARBA00023180"/>
    </source>
</evidence>
<feature type="disulfide bond" evidence="14">
    <location>
        <begin position="462"/>
        <end position="510"/>
    </location>
</feature>
<proteinExistence type="inferred from homology"/>
<feature type="binding site" evidence="13">
    <location>
        <position position="352"/>
    </location>
    <ligand>
        <name>Zn(2+)</name>
        <dbReference type="ChEBI" id="CHEBI:29105"/>
        <label>2</label>
    </ligand>
</feature>
<evidence type="ECO:0000256" key="13">
    <source>
        <dbReference type="PIRSR" id="PIRSR000948-1"/>
    </source>
</evidence>
<feature type="disulfide bond" evidence="14">
    <location>
        <begin position="186"/>
        <end position="197"/>
    </location>
</feature>
<keyword evidence="5" id="KW-0732">Signal</keyword>
<keyword evidence="7 13" id="KW-0862">Zinc</keyword>
<dbReference type="AlphaFoldDB" id="A0A6P6Y4I4"/>
<feature type="disulfide bond" evidence="14">
    <location>
        <begin position="155"/>
        <end position="231"/>
    </location>
</feature>
<dbReference type="PANTHER" id="PTHR10340">
    <property type="entry name" value="SPHINGOMYELIN PHOSPHODIESTERASE"/>
    <property type="match status" value="1"/>
</dbReference>
<dbReference type="Pfam" id="PF00149">
    <property type="entry name" value="Metallophos"/>
    <property type="match status" value="1"/>
</dbReference>
<keyword evidence="16" id="KW-0472">Membrane</keyword>
<dbReference type="CDD" id="cd00842">
    <property type="entry name" value="MPP_ASMase"/>
    <property type="match status" value="1"/>
</dbReference>
<feature type="domain" description="Saposin B-type" evidence="17">
    <location>
        <begin position="151"/>
        <end position="235"/>
    </location>
</feature>
<evidence type="ECO:0000256" key="3">
    <source>
        <dbReference type="ARBA" id="ARBA00022525"/>
    </source>
</evidence>
<evidence type="ECO:0000256" key="7">
    <source>
        <dbReference type="ARBA" id="ARBA00022833"/>
    </source>
</evidence>
<comment type="cofactor">
    <cofactor evidence="13">
        <name>Zn(2+)</name>
        <dbReference type="ChEBI" id="CHEBI:29105"/>
    </cofactor>
    <text evidence="13">Binds 2 Zn(2+) ions per subunit.</text>
</comment>
<dbReference type="FunCoup" id="A0A6P6Y4I4">
    <property type="interactions" value="186"/>
</dbReference>
<keyword evidence="8 14" id="KW-1015">Disulfide bond</keyword>
<evidence type="ECO:0000256" key="4">
    <source>
        <dbReference type="ARBA" id="ARBA00022723"/>
    </source>
</evidence>
<dbReference type="InterPro" id="IPR004843">
    <property type="entry name" value="Calcineurin-like_PHP"/>
</dbReference>
<dbReference type="GO" id="GO:0046513">
    <property type="term" value="P:ceramide biosynthetic process"/>
    <property type="evidence" value="ECO:0007669"/>
    <property type="project" value="UniProtKB-ARBA"/>
</dbReference>
<dbReference type="PROSITE" id="PS50015">
    <property type="entry name" value="SAP_B"/>
    <property type="match status" value="1"/>
</dbReference>
<feature type="binding site" evidence="13">
    <location>
        <position position="352"/>
    </location>
    <ligand>
        <name>Zn(2+)</name>
        <dbReference type="ChEBI" id="CHEBI:29105"/>
        <label>1</label>
    </ligand>
</feature>
<feature type="disulfide bond" evidence="14">
    <location>
        <begin position="294"/>
        <end position="323"/>
    </location>
</feature>
<feature type="transmembrane region" description="Helical" evidence="16">
    <location>
        <begin position="21"/>
        <end position="42"/>
    </location>
</feature>
<dbReference type="GO" id="GO:0004767">
    <property type="term" value="F:sphingomyelin phosphodiesterase activity"/>
    <property type="evidence" value="ECO:0007669"/>
    <property type="project" value="UniProtKB-UniRule"/>
</dbReference>
<dbReference type="Gene3D" id="3.60.21.10">
    <property type="match status" value="1"/>
</dbReference>
<organism evidence="18 19">
    <name type="scientific">Dermatophagoides pteronyssinus</name>
    <name type="common">European house dust mite</name>
    <dbReference type="NCBI Taxonomy" id="6956"/>
    <lineage>
        <taxon>Eukaryota</taxon>
        <taxon>Metazoa</taxon>
        <taxon>Ecdysozoa</taxon>
        <taxon>Arthropoda</taxon>
        <taxon>Chelicerata</taxon>
        <taxon>Arachnida</taxon>
        <taxon>Acari</taxon>
        <taxon>Acariformes</taxon>
        <taxon>Sarcoptiformes</taxon>
        <taxon>Astigmata</taxon>
        <taxon>Psoroptidia</taxon>
        <taxon>Analgoidea</taxon>
        <taxon>Pyroglyphidae</taxon>
        <taxon>Dermatophagoidinae</taxon>
        <taxon>Dermatophagoides</taxon>
    </lineage>
</organism>
<dbReference type="InterPro" id="IPR045473">
    <property type="entry name" value="ASM_C"/>
</dbReference>
<feature type="disulfide bond" evidence="14">
    <location>
        <begin position="288"/>
        <end position="293"/>
    </location>
</feature>
<dbReference type="OrthoDB" id="282973at2759"/>
<feature type="binding site" evidence="13">
    <location>
        <position position="536"/>
    </location>
    <ligand>
        <name>Zn(2+)</name>
        <dbReference type="ChEBI" id="CHEBI:29105"/>
        <label>2</label>
    </ligand>
</feature>
<evidence type="ECO:0000256" key="14">
    <source>
        <dbReference type="PIRSR" id="PIRSR000948-2"/>
    </source>
</evidence>
<dbReference type="InterPro" id="IPR029052">
    <property type="entry name" value="Metallo-depent_PP-like"/>
</dbReference>
<dbReference type="InterPro" id="IPR011001">
    <property type="entry name" value="Saposin-like"/>
</dbReference>
<reference evidence="19" key="1">
    <citation type="submission" date="2025-08" db="UniProtKB">
        <authorList>
            <consortium name="RefSeq"/>
        </authorList>
    </citation>
    <scope>IDENTIFICATION</scope>
    <source>
        <strain evidence="19">Airmid</strain>
    </source>
</reference>
<evidence type="ECO:0000256" key="10">
    <source>
        <dbReference type="ARBA" id="ARBA00023295"/>
    </source>
</evidence>
<dbReference type="PANTHER" id="PTHR10340:SF34">
    <property type="entry name" value="SPHINGOMYELIN PHOSPHODIESTERASE"/>
    <property type="match status" value="1"/>
</dbReference>
<comment type="subcellular location">
    <subcellularLocation>
        <location evidence="1">Secreted</location>
    </subcellularLocation>
</comment>
<feature type="binding site" evidence="13">
    <location>
        <position position="273"/>
    </location>
    <ligand>
        <name>Zn(2+)</name>
        <dbReference type="ChEBI" id="CHEBI:29105"/>
        <label>1</label>
    </ligand>
</feature>
<gene>
    <name evidence="19" type="primary">LOC113794052</name>
</gene>
<keyword evidence="4 13" id="KW-0479">Metal-binding</keyword>
<evidence type="ECO:0000313" key="18">
    <source>
        <dbReference type="Proteomes" id="UP000515146"/>
    </source>
</evidence>